<name>A0AAV4N6J3_CAEEX</name>
<comment type="caution">
    <text evidence="1">The sequence shown here is derived from an EMBL/GenBank/DDBJ whole genome shotgun (WGS) entry which is preliminary data.</text>
</comment>
<keyword evidence="2" id="KW-1185">Reference proteome</keyword>
<dbReference type="Proteomes" id="UP001054945">
    <property type="component" value="Unassembled WGS sequence"/>
</dbReference>
<reference evidence="1 2" key="1">
    <citation type="submission" date="2021-06" db="EMBL/GenBank/DDBJ databases">
        <title>Caerostris extrusa draft genome.</title>
        <authorList>
            <person name="Kono N."/>
            <person name="Arakawa K."/>
        </authorList>
    </citation>
    <scope>NUCLEOTIDE SEQUENCE [LARGE SCALE GENOMIC DNA]</scope>
</reference>
<dbReference type="EMBL" id="BPLR01002992">
    <property type="protein sequence ID" value="GIX79999.1"/>
    <property type="molecule type" value="Genomic_DNA"/>
</dbReference>
<sequence length="87" mass="10298">MEYLNEEYEECSFIKLVVAKYEALPSNVFHDIFQLQITSVRMYFSVCAGLSKRASRERRLSAQAVEDRNGYKCNKAECMYQPQKWRT</sequence>
<gene>
    <name evidence="1" type="ORF">CEXT_86571</name>
</gene>
<dbReference type="AlphaFoldDB" id="A0AAV4N6J3"/>
<organism evidence="1 2">
    <name type="scientific">Caerostris extrusa</name>
    <name type="common">Bark spider</name>
    <name type="synonym">Caerostris bankana</name>
    <dbReference type="NCBI Taxonomy" id="172846"/>
    <lineage>
        <taxon>Eukaryota</taxon>
        <taxon>Metazoa</taxon>
        <taxon>Ecdysozoa</taxon>
        <taxon>Arthropoda</taxon>
        <taxon>Chelicerata</taxon>
        <taxon>Arachnida</taxon>
        <taxon>Araneae</taxon>
        <taxon>Araneomorphae</taxon>
        <taxon>Entelegynae</taxon>
        <taxon>Araneoidea</taxon>
        <taxon>Araneidae</taxon>
        <taxon>Caerostris</taxon>
    </lineage>
</organism>
<evidence type="ECO:0000313" key="2">
    <source>
        <dbReference type="Proteomes" id="UP001054945"/>
    </source>
</evidence>
<accession>A0AAV4N6J3</accession>
<evidence type="ECO:0000313" key="1">
    <source>
        <dbReference type="EMBL" id="GIX79999.1"/>
    </source>
</evidence>
<protein>
    <submittedName>
        <fullName evidence="1">Uncharacterized protein</fullName>
    </submittedName>
</protein>
<proteinExistence type="predicted"/>